<name>G3Y6L1_ASPNA</name>
<dbReference type="VEuPathDB" id="FungiDB:ASPNIDRAFT2_45588"/>
<dbReference type="InterPro" id="IPR018466">
    <property type="entry name" value="Kre9/Knh1-like_N"/>
</dbReference>
<accession>G3Y6L1</accession>
<evidence type="ECO:0000259" key="4">
    <source>
        <dbReference type="Pfam" id="PF10342"/>
    </source>
</evidence>
<evidence type="ECO:0000313" key="6">
    <source>
        <dbReference type="Proteomes" id="UP000009038"/>
    </source>
</evidence>
<evidence type="ECO:0000256" key="3">
    <source>
        <dbReference type="SAM" id="Phobius"/>
    </source>
</evidence>
<evidence type="ECO:0000313" key="5">
    <source>
        <dbReference type="EMBL" id="EHA21474.1"/>
    </source>
</evidence>
<dbReference type="STRING" id="380704.G3Y6L1"/>
<dbReference type="AlphaFoldDB" id="G3Y6L1"/>
<feature type="compositionally biased region" description="Polar residues" evidence="2">
    <location>
        <begin position="204"/>
        <end position="215"/>
    </location>
</feature>
<keyword evidence="3" id="KW-1133">Transmembrane helix</keyword>
<dbReference type="PANTHER" id="PTHR40633">
    <property type="entry name" value="MATRIX PROTEIN, PUTATIVE (AFU_ORTHOLOGUE AFUA_8G05410)-RELATED"/>
    <property type="match status" value="1"/>
</dbReference>
<dbReference type="Proteomes" id="UP000009038">
    <property type="component" value="Unassembled WGS sequence"/>
</dbReference>
<comment type="caution">
    <text evidence="5">The sequence shown here is derived from an EMBL/GenBank/DDBJ whole genome shotgun (WGS) entry which is preliminary data.</text>
</comment>
<dbReference type="OrthoDB" id="5589325at2759"/>
<gene>
    <name evidence="5" type="ORF">ASPNIDRAFT_45588</name>
</gene>
<evidence type="ECO:0000256" key="1">
    <source>
        <dbReference type="ARBA" id="ARBA00022729"/>
    </source>
</evidence>
<evidence type="ECO:0000256" key="2">
    <source>
        <dbReference type="SAM" id="MobiDB-lite"/>
    </source>
</evidence>
<feature type="compositionally biased region" description="Low complexity" evidence="2">
    <location>
        <begin position="164"/>
        <end position="194"/>
    </location>
</feature>
<dbReference type="EMBL" id="ACJE01000014">
    <property type="protein sequence ID" value="EHA21474.1"/>
    <property type="molecule type" value="Genomic_DNA"/>
</dbReference>
<keyword evidence="1" id="KW-0732">Signal</keyword>
<feature type="domain" description="Yeast cell wall synthesis Kre9/Knh1-like N-terminal" evidence="4">
    <location>
        <begin position="77"/>
        <end position="151"/>
    </location>
</feature>
<protein>
    <recommendedName>
        <fullName evidence="4">Yeast cell wall synthesis Kre9/Knh1-like N-terminal domain-containing protein</fullName>
    </recommendedName>
</protein>
<reference evidence="5 6" key="1">
    <citation type="journal article" date="2011" name="Genome Res.">
        <title>Comparative genomics of citric-acid-producing Aspergillus niger ATCC 1015 versus enzyme-producing CBS 513.88.</title>
        <authorList>
            <person name="Andersen M.R."/>
            <person name="Salazar M.P."/>
            <person name="Schaap P.J."/>
            <person name="van de Vondervoort P.J."/>
            <person name="Culley D."/>
            <person name="Thykaer J."/>
            <person name="Frisvad J.C."/>
            <person name="Nielsen K.F."/>
            <person name="Albang R."/>
            <person name="Albermann K."/>
            <person name="Berka R.M."/>
            <person name="Braus G.H."/>
            <person name="Braus-Stromeyer S.A."/>
            <person name="Corrochano L.M."/>
            <person name="Dai Z."/>
            <person name="van Dijck P.W."/>
            <person name="Hofmann G."/>
            <person name="Lasure L.L."/>
            <person name="Magnuson J.K."/>
            <person name="Menke H."/>
            <person name="Meijer M."/>
            <person name="Meijer S.L."/>
            <person name="Nielsen J.B."/>
            <person name="Nielsen M.L."/>
            <person name="van Ooyen A.J."/>
            <person name="Pel H.J."/>
            <person name="Poulsen L."/>
            <person name="Samson R.A."/>
            <person name="Stam H."/>
            <person name="Tsang A."/>
            <person name="van den Brink J.M."/>
            <person name="Atkins A."/>
            <person name="Aerts A."/>
            <person name="Shapiro H."/>
            <person name="Pangilinan J."/>
            <person name="Salamov A."/>
            <person name="Lou Y."/>
            <person name="Lindquist E."/>
            <person name="Lucas S."/>
            <person name="Grimwood J."/>
            <person name="Grigoriev I.V."/>
            <person name="Kubicek C.P."/>
            <person name="Martinez D."/>
            <person name="van Peij N.N."/>
            <person name="Roubos J.A."/>
            <person name="Nielsen J."/>
            <person name="Baker S.E."/>
        </authorList>
    </citation>
    <scope>NUCLEOTIDE SEQUENCE [LARGE SCALE GENOMIC DNA]</scope>
    <source>
        <strain evidence="6">ATCC 1015 / CBS 113.46 / FGSC A1144 / LSHB Ac4 / NCTC 3858a / NRRL 328 / USDA 3528.7</strain>
    </source>
</reference>
<dbReference type="Pfam" id="PF10342">
    <property type="entry name" value="Kre9_KNH"/>
    <property type="match status" value="1"/>
</dbReference>
<sequence>MPAFLSRLSPGMLAYSEVNKARVKEEIKVHRPALMPSSPLGISILYEPHRILDVLDGSSTQKRIAQAALAFTHWPSSLDAGVPTTLNWETDSDAPVTITLRKGAAADLDTVQVLTKDAKGGSYTWTPDDSLAPGSDYAFQIDQDGQVNYSGLVSLNNDSQRVATTSTASSVTSTQETTTPSQTETTPTPTPTDTAPRDEVNSVLPGNNATTNFTLDANHDSSSNVSSKSAMAAAMQNGGAPFQMVSLDLVLGIVAMGFYLVC</sequence>
<organism evidence="5 6">
    <name type="scientific">Aspergillus niger (strain ATCC 1015 / CBS 113.46 / FGSC A1144 / LSHB Ac4 / NCTC 3858a / NRRL 328 / USDA 3528.7)</name>
    <dbReference type="NCBI Taxonomy" id="380704"/>
    <lineage>
        <taxon>Eukaryota</taxon>
        <taxon>Fungi</taxon>
        <taxon>Dikarya</taxon>
        <taxon>Ascomycota</taxon>
        <taxon>Pezizomycotina</taxon>
        <taxon>Eurotiomycetes</taxon>
        <taxon>Eurotiomycetidae</taxon>
        <taxon>Eurotiales</taxon>
        <taxon>Aspergillaceae</taxon>
        <taxon>Aspergillus</taxon>
        <taxon>Aspergillus subgen. Circumdati</taxon>
    </lineage>
</organism>
<dbReference type="InterPro" id="IPR052982">
    <property type="entry name" value="SRP1/TIP1-like"/>
</dbReference>
<dbReference type="HOGENOM" id="CLU_065618_4_0_1"/>
<proteinExistence type="predicted"/>
<keyword evidence="3" id="KW-0812">Transmembrane</keyword>
<feature type="region of interest" description="Disordered" evidence="2">
    <location>
        <begin position="164"/>
        <end position="224"/>
    </location>
</feature>
<dbReference type="PANTHER" id="PTHR40633:SF6">
    <property type="entry name" value="MATRIX PROTEIN, PUTATIVE (AFU_ORTHOLOGUE AFUA_8G05410)-RELATED"/>
    <property type="match status" value="1"/>
</dbReference>
<feature type="transmembrane region" description="Helical" evidence="3">
    <location>
        <begin position="240"/>
        <end position="261"/>
    </location>
</feature>
<keyword evidence="3" id="KW-0472">Membrane</keyword>